<keyword evidence="4" id="KW-1185">Reference proteome</keyword>
<evidence type="ECO:0000313" key="3">
    <source>
        <dbReference type="EMBL" id="TQL31912.1"/>
    </source>
</evidence>
<feature type="transmembrane region" description="Helical" evidence="2">
    <location>
        <begin position="20"/>
        <end position="43"/>
    </location>
</feature>
<proteinExistence type="predicted"/>
<evidence type="ECO:0000256" key="1">
    <source>
        <dbReference type="SAM" id="MobiDB-lite"/>
    </source>
</evidence>
<feature type="compositionally biased region" description="Basic and acidic residues" evidence="1">
    <location>
        <begin position="292"/>
        <end position="309"/>
    </location>
</feature>
<reference evidence="3 4" key="1">
    <citation type="submission" date="2019-06" db="EMBL/GenBank/DDBJ databases">
        <title>Sequencing the genomes of 1000 actinobacteria strains.</title>
        <authorList>
            <person name="Klenk H.-P."/>
        </authorList>
    </citation>
    <scope>NUCLEOTIDE SEQUENCE [LARGE SCALE GENOMIC DNA]</scope>
    <source>
        <strain evidence="3 4">DSM 24617</strain>
    </source>
</reference>
<feature type="transmembrane region" description="Helical" evidence="2">
    <location>
        <begin position="55"/>
        <end position="78"/>
    </location>
</feature>
<gene>
    <name evidence="3" type="ORF">FB554_0026</name>
</gene>
<protein>
    <submittedName>
        <fullName evidence="3">Uncharacterized protein</fullName>
    </submittedName>
</protein>
<keyword evidence="2" id="KW-0472">Membrane</keyword>
<name>A0A542X7V9_9MICO</name>
<comment type="caution">
    <text evidence="3">The sequence shown here is derived from an EMBL/GenBank/DDBJ whole genome shotgun (WGS) entry which is preliminary data.</text>
</comment>
<sequence>MPEMDEQDVDEKAEPGFGGWLSRSWLTACASALVGGIVTAVVIHGPNQFRHWLDTFSRTPGFGGVAALGAAAVAFAAASKTVRASRESTTKTIRAQAVEKREDRWWDTARWAYDSFARQEATRNVPVVLAVLQHLTTELGERPDTEGGRLVKSFAAAVEEEVNQQRLAAAQETVRILQAAVQPDRPGRPPVIAPDGTRVGWTPWKIVEESGPHKGEVWAALPMEPGEETRVRMAPVSLDVQAHVSYVPTRATPQQVATSPVITVPLAADPTGEQLASLRVHYGSNGVTGPDGRGHDGSAERAEEPSDGE</sequence>
<keyword evidence="2" id="KW-0812">Transmembrane</keyword>
<evidence type="ECO:0000256" key="2">
    <source>
        <dbReference type="SAM" id="Phobius"/>
    </source>
</evidence>
<organism evidence="3 4">
    <name type="scientific">Barrientosiimonas humi</name>
    <dbReference type="NCBI Taxonomy" id="999931"/>
    <lineage>
        <taxon>Bacteria</taxon>
        <taxon>Bacillati</taxon>
        <taxon>Actinomycetota</taxon>
        <taxon>Actinomycetes</taxon>
        <taxon>Micrococcales</taxon>
        <taxon>Dermacoccaceae</taxon>
        <taxon>Barrientosiimonas</taxon>
    </lineage>
</organism>
<dbReference type="AlphaFoldDB" id="A0A542X7V9"/>
<evidence type="ECO:0000313" key="4">
    <source>
        <dbReference type="Proteomes" id="UP000318336"/>
    </source>
</evidence>
<dbReference type="Proteomes" id="UP000318336">
    <property type="component" value="Unassembled WGS sequence"/>
</dbReference>
<keyword evidence="2" id="KW-1133">Transmembrane helix</keyword>
<dbReference type="EMBL" id="VFOK01000001">
    <property type="protein sequence ID" value="TQL31912.1"/>
    <property type="molecule type" value="Genomic_DNA"/>
</dbReference>
<accession>A0A542X7V9</accession>
<feature type="region of interest" description="Disordered" evidence="1">
    <location>
        <begin position="281"/>
        <end position="309"/>
    </location>
</feature>